<name>A0A238FQ95_9BASI</name>
<dbReference type="PANTHER" id="PTHR12297">
    <property type="entry name" value="HYPOXIA-INDUCBILE GENE 1 HIG1 -RELATED"/>
    <property type="match status" value="1"/>
</dbReference>
<evidence type="ECO:0000256" key="5">
    <source>
        <dbReference type="ARBA" id="ARBA00023136"/>
    </source>
</evidence>
<dbReference type="OrthoDB" id="6604018at2759"/>
<sequence length="121" mass="13311">MPGTYTPSPPPSTQPLDPTSWEPLAPTPPVQETSWQRFIKKFKEEPLVPVGIFATVVALGGATSALQKGNRTQFNKWLRYRVAAQGLTVAAALGGSVYYQRERRLKKEAERVAQMGAQSLI</sequence>
<keyword evidence="10" id="KW-1185">Reference proteome</keyword>
<dbReference type="PANTHER" id="PTHR12297:SF3">
    <property type="entry name" value="HIG1 DOMAIN FAMILY MEMBER 1A"/>
    <property type="match status" value="1"/>
</dbReference>
<keyword evidence="4" id="KW-0496">Mitochondrion</keyword>
<evidence type="ECO:0000256" key="1">
    <source>
        <dbReference type="ARBA" id="ARBA00004325"/>
    </source>
</evidence>
<evidence type="ECO:0000313" key="10">
    <source>
        <dbReference type="Proteomes" id="UP000198372"/>
    </source>
</evidence>
<feature type="domain" description="HIG1" evidence="8">
    <location>
        <begin position="19"/>
        <end position="110"/>
    </location>
</feature>
<dbReference type="Gene3D" id="6.10.140.1320">
    <property type="match status" value="1"/>
</dbReference>
<dbReference type="STRING" id="269621.A0A238FQ95"/>
<feature type="transmembrane region" description="Helical" evidence="7">
    <location>
        <begin position="47"/>
        <end position="66"/>
    </location>
</feature>
<evidence type="ECO:0000259" key="8">
    <source>
        <dbReference type="PROSITE" id="PS51503"/>
    </source>
</evidence>
<protein>
    <submittedName>
        <fullName evidence="9">BQ2448_6486 protein</fullName>
    </submittedName>
</protein>
<dbReference type="Proteomes" id="UP000198372">
    <property type="component" value="Unassembled WGS sequence"/>
</dbReference>
<dbReference type="Pfam" id="PF04588">
    <property type="entry name" value="HIG_1_N"/>
    <property type="match status" value="1"/>
</dbReference>
<feature type="transmembrane region" description="Helical" evidence="7">
    <location>
        <begin position="78"/>
        <end position="99"/>
    </location>
</feature>
<keyword evidence="2 7" id="KW-0812">Transmembrane</keyword>
<dbReference type="GO" id="GO:0031966">
    <property type="term" value="C:mitochondrial membrane"/>
    <property type="evidence" value="ECO:0007669"/>
    <property type="project" value="UniProtKB-SubCell"/>
</dbReference>
<gene>
    <name evidence="9" type="ORF">BQ2448_6486</name>
</gene>
<comment type="subcellular location">
    <subcellularLocation>
        <location evidence="1">Mitochondrion membrane</location>
    </subcellularLocation>
</comment>
<accession>A0A238FQ95</accession>
<feature type="region of interest" description="Disordered" evidence="6">
    <location>
        <begin position="1"/>
        <end position="29"/>
    </location>
</feature>
<dbReference type="PROSITE" id="PS51503">
    <property type="entry name" value="HIG1"/>
    <property type="match status" value="1"/>
</dbReference>
<proteinExistence type="predicted"/>
<reference evidence="10" key="1">
    <citation type="submission" date="2016-09" db="EMBL/GenBank/DDBJ databases">
        <authorList>
            <person name="Jeantristanb JTB J.-T."/>
            <person name="Ricardo R."/>
        </authorList>
    </citation>
    <scope>NUCLEOTIDE SEQUENCE [LARGE SCALE GENOMIC DNA]</scope>
</reference>
<organism evidence="9 10">
    <name type="scientific">Microbotryum intermedium</name>
    <dbReference type="NCBI Taxonomy" id="269621"/>
    <lineage>
        <taxon>Eukaryota</taxon>
        <taxon>Fungi</taxon>
        <taxon>Dikarya</taxon>
        <taxon>Basidiomycota</taxon>
        <taxon>Pucciniomycotina</taxon>
        <taxon>Microbotryomycetes</taxon>
        <taxon>Microbotryales</taxon>
        <taxon>Microbotryaceae</taxon>
        <taxon>Microbotryum</taxon>
    </lineage>
</organism>
<dbReference type="AlphaFoldDB" id="A0A238FQ95"/>
<keyword evidence="3 7" id="KW-1133">Transmembrane helix</keyword>
<evidence type="ECO:0000256" key="3">
    <source>
        <dbReference type="ARBA" id="ARBA00022989"/>
    </source>
</evidence>
<dbReference type="InterPro" id="IPR007667">
    <property type="entry name" value="Hypoxia_induced_domain"/>
</dbReference>
<evidence type="ECO:0000313" key="9">
    <source>
        <dbReference type="EMBL" id="SCV74054.1"/>
    </source>
</evidence>
<keyword evidence="5 7" id="KW-0472">Membrane</keyword>
<dbReference type="InterPro" id="IPR050355">
    <property type="entry name" value="RCF1"/>
</dbReference>
<evidence type="ECO:0000256" key="7">
    <source>
        <dbReference type="SAM" id="Phobius"/>
    </source>
</evidence>
<dbReference type="EMBL" id="FMSP01000020">
    <property type="protein sequence ID" value="SCV74054.1"/>
    <property type="molecule type" value="Genomic_DNA"/>
</dbReference>
<evidence type="ECO:0000256" key="2">
    <source>
        <dbReference type="ARBA" id="ARBA00022692"/>
    </source>
</evidence>
<dbReference type="GO" id="GO:0097250">
    <property type="term" value="P:mitochondrial respirasome assembly"/>
    <property type="evidence" value="ECO:0007669"/>
    <property type="project" value="TreeGrafter"/>
</dbReference>
<evidence type="ECO:0000256" key="4">
    <source>
        <dbReference type="ARBA" id="ARBA00023128"/>
    </source>
</evidence>
<evidence type="ECO:0000256" key="6">
    <source>
        <dbReference type="SAM" id="MobiDB-lite"/>
    </source>
</evidence>